<proteinExistence type="predicted"/>
<reference evidence="1" key="1">
    <citation type="submission" date="2021-05" db="EMBL/GenBank/DDBJ databases">
        <title>Energy efficiency and biological interactions define the core microbiome of deep oligotrophic groundwater.</title>
        <authorList>
            <person name="Mehrshad M."/>
            <person name="Lopez-Fernandez M."/>
            <person name="Bell E."/>
            <person name="Bernier-Latmani R."/>
            <person name="Bertilsson S."/>
            <person name="Dopson M."/>
        </authorList>
    </citation>
    <scope>NUCLEOTIDE SEQUENCE</scope>
    <source>
        <strain evidence="1">Modern_marine.mb.64</strain>
    </source>
</reference>
<protein>
    <recommendedName>
        <fullName evidence="3">Fibronectin type-III domain-containing protein</fullName>
    </recommendedName>
</protein>
<dbReference type="AlphaFoldDB" id="A0A948RVQ2"/>
<evidence type="ECO:0000313" key="2">
    <source>
        <dbReference type="Proteomes" id="UP000777784"/>
    </source>
</evidence>
<accession>A0A948RVQ2</accession>
<dbReference type="EMBL" id="JAHJDP010000032">
    <property type="protein sequence ID" value="MBU2690569.1"/>
    <property type="molecule type" value="Genomic_DNA"/>
</dbReference>
<gene>
    <name evidence="1" type="ORF">KJ970_06535</name>
</gene>
<evidence type="ECO:0000313" key="1">
    <source>
        <dbReference type="EMBL" id="MBU2690569.1"/>
    </source>
</evidence>
<organism evidence="1 2">
    <name type="scientific">Eiseniibacteriota bacterium</name>
    <dbReference type="NCBI Taxonomy" id="2212470"/>
    <lineage>
        <taxon>Bacteria</taxon>
        <taxon>Candidatus Eiseniibacteriota</taxon>
    </lineage>
</organism>
<name>A0A948RVQ2_UNCEI</name>
<evidence type="ECO:0008006" key="3">
    <source>
        <dbReference type="Google" id="ProtNLM"/>
    </source>
</evidence>
<sequence>MDRRTSKLVLIVPTIFLLIVLTQPSGLFADEDHAAPWWARSEPVPMPQASDTTVYSIVTGGNEVGLSLFNNGFFGNNLANRSPSLEYPLGSSEDHLVRAGPWVGGIKPRRDEDGVYDSLVTTATTDGTYGSFSSEAVSEFYPADTIGFIEKSILPNSRYFSRDAKSEQDLIATYFDRHGHASEYHKPLGIKIEQEVLQFSFEPFDAIILVNFKIINVDPILPIYDLYMGFYAEFTSGWKDGHSEWPPSGWFKKKDIAYVDSLRLFSEHHYNLDNGNCPSWAGLKLLGIRGPTEQDTVSTKRVSFNWWDWDPNGNLPGTPDVDVERYQTLSNGSIDATSQVEAPNHDPVSTLSVGPLGFAAGHWPDSLGGGERFILDYGDTVTVSFALIGGEPVPHEGRSAAEDLAFNAKWAQTAFDLNFNIPVPPPSPDLWVIPNRNRITLRWTDIPESFIDPKTATEDFEGYRIYVSETKEMSDFKRVREFDLVDSVFYNTSLDEIVADPIVVINGEDTLTYTYAYDITEVRDGFKYWVALTSFDTGTPEVASLESGTSQNRTMVIPGARSADETGTANNVIVFPNPYRGDAVWDGPLSRDRYLWFINLPSRCTIRITTLAGDLVDTIDFDGGTYNAQEIRGIFDPTDPRDPDRDLPILSGGMAAWDLISKNDQGIATGLYLFSVKDHNTGKTQVGKFLILE</sequence>
<dbReference type="Proteomes" id="UP000777784">
    <property type="component" value="Unassembled WGS sequence"/>
</dbReference>
<comment type="caution">
    <text evidence="1">The sequence shown here is derived from an EMBL/GenBank/DDBJ whole genome shotgun (WGS) entry which is preliminary data.</text>
</comment>